<dbReference type="PANTHER" id="PTHR30572">
    <property type="entry name" value="MEMBRANE COMPONENT OF TRANSPORTER-RELATED"/>
    <property type="match status" value="1"/>
</dbReference>
<sequence length="414" mass="45008">MENWKFALSSILSHKMRSFLTMLGIIIGVASVVMIMALGQGLKKGISAQVNKEQKNLNVYYKTKAEKEAEKNSYYQVDTSDSGAKAPDIQEAWVEKIAQDTKGVSGYYITNSKTATVSYRKKSSKNVDITGINRTYLSIKKFKIRAGRSFTSNDYDKFGRIIMLDTNLAKKLFGDNEMALNKVITLSNKSYLVVGVYEDPDAGTATYGTTSGGNAIMTNTQVASEFGVKENDQIYFHIDDVSQANKIGKETGAALTKMSGAKDGVYENYNMNNIVKRANQLASMYTVAFGIIAGISLLVGGIGVMNIMLVSVTERTREIGLRKALGATRIKILNQFLIESIVLTILGGLIGLGIAYMGVTAITPALKAQHIVPAISLQVVFISIAFSAFVGIVFGLLPANKASKLDPIDALRYE</sequence>
<organism evidence="10 11">
    <name type="scientific">Streptococcus troglodytae</name>
    <dbReference type="NCBI Taxonomy" id="1111760"/>
    <lineage>
        <taxon>Bacteria</taxon>
        <taxon>Bacillati</taxon>
        <taxon>Bacillota</taxon>
        <taxon>Bacilli</taxon>
        <taxon>Lactobacillales</taxon>
        <taxon>Streptococcaceae</taxon>
        <taxon>Streptococcus</taxon>
    </lineage>
</organism>
<comment type="subcellular location">
    <subcellularLocation>
        <location evidence="1">Cell membrane</location>
        <topology evidence="1">Multi-pass membrane protein</topology>
    </subcellularLocation>
</comment>
<dbReference type="KEGG" id="strg:SRT_12820"/>
<protein>
    <submittedName>
        <fullName evidence="10">ABC transporter permease</fullName>
    </submittedName>
</protein>
<dbReference type="InterPro" id="IPR025857">
    <property type="entry name" value="MacB_PCD"/>
</dbReference>
<keyword evidence="11" id="KW-1185">Reference proteome</keyword>
<evidence type="ECO:0000313" key="11">
    <source>
        <dbReference type="Proteomes" id="UP000217758"/>
    </source>
</evidence>
<keyword evidence="4 7" id="KW-1133">Transmembrane helix</keyword>
<dbReference type="Proteomes" id="UP000217758">
    <property type="component" value="Chromosome"/>
</dbReference>
<feature type="transmembrane region" description="Helical" evidence="7">
    <location>
        <begin position="371"/>
        <end position="397"/>
    </location>
</feature>
<dbReference type="RefSeq" id="WP_128833443.1">
    <property type="nucleotide sequence ID" value="NZ_AP014612.1"/>
</dbReference>
<feature type="transmembrane region" description="Helical" evidence="7">
    <location>
        <begin position="284"/>
        <end position="312"/>
    </location>
</feature>
<accession>A0A1L7LK17</accession>
<dbReference type="GO" id="GO:0005886">
    <property type="term" value="C:plasma membrane"/>
    <property type="evidence" value="ECO:0007669"/>
    <property type="project" value="UniProtKB-SubCell"/>
</dbReference>
<evidence type="ECO:0000256" key="6">
    <source>
        <dbReference type="ARBA" id="ARBA00038076"/>
    </source>
</evidence>
<feature type="domain" description="ABC3 transporter permease C-terminal" evidence="8">
    <location>
        <begin position="291"/>
        <end position="407"/>
    </location>
</feature>
<evidence type="ECO:0000259" key="8">
    <source>
        <dbReference type="Pfam" id="PF02687"/>
    </source>
</evidence>
<dbReference type="InterPro" id="IPR003838">
    <property type="entry name" value="ABC3_permease_C"/>
</dbReference>
<dbReference type="PANTHER" id="PTHR30572:SF4">
    <property type="entry name" value="ABC TRANSPORTER PERMEASE YTRF"/>
    <property type="match status" value="1"/>
</dbReference>
<evidence type="ECO:0000256" key="5">
    <source>
        <dbReference type="ARBA" id="ARBA00023136"/>
    </source>
</evidence>
<evidence type="ECO:0000259" key="9">
    <source>
        <dbReference type="Pfam" id="PF12704"/>
    </source>
</evidence>
<evidence type="ECO:0000256" key="3">
    <source>
        <dbReference type="ARBA" id="ARBA00022692"/>
    </source>
</evidence>
<keyword evidence="5 7" id="KW-0472">Membrane</keyword>
<evidence type="ECO:0000256" key="2">
    <source>
        <dbReference type="ARBA" id="ARBA00022475"/>
    </source>
</evidence>
<name>A0A1L7LK17_9STRE</name>
<dbReference type="AlphaFoldDB" id="A0A1L7LK17"/>
<dbReference type="EMBL" id="AP014612">
    <property type="protein sequence ID" value="BAQ24543.1"/>
    <property type="molecule type" value="Genomic_DNA"/>
</dbReference>
<comment type="similarity">
    <text evidence="6">Belongs to the ABC-4 integral membrane protein family.</text>
</comment>
<evidence type="ECO:0000256" key="1">
    <source>
        <dbReference type="ARBA" id="ARBA00004651"/>
    </source>
</evidence>
<evidence type="ECO:0000313" key="10">
    <source>
        <dbReference type="EMBL" id="BAQ24543.1"/>
    </source>
</evidence>
<reference evidence="10 11" key="1">
    <citation type="journal article" date="2016" name="Microbiol. Immunol.">
        <title>Complete genome sequence of Streptococcus troglodytae TKU31 isolated from the oral cavity of a chimpanzee (Pan troglodytes).</title>
        <authorList>
            <person name="Okamoto M."/>
            <person name="Naito M."/>
            <person name="Miyanohara M."/>
            <person name="Imai S."/>
            <person name="Nomura Y."/>
            <person name="Saito W."/>
            <person name="Momoi Y."/>
            <person name="Takada K."/>
            <person name="Miyabe-Nishiwaki T."/>
            <person name="Tomonaga M."/>
            <person name="Hanada N."/>
        </authorList>
    </citation>
    <scope>NUCLEOTIDE SEQUENCE [LARGE SCALE GENOMIC DNA]</scope>
    <source>
        <strain evidence="11">TKU 31</strain>
    </source>
</reference>
<keyword evidence="3 7" id="KW-0812">Transmembrane</keyword>
<feature type="domain" description="MacB-like periplasmic core" evidence="9">
    <location>
        <begin position="18"/>
        <end position="249"/>
    </location>
</feature>
<proteinExistence type="inferred from homology"/>
<dbReference type="Pfam" id="PF12704">
    <property type="entry name" value="MacB_PCD"/>
    <property type="match status" value="1"/>
</dbReference>
<keyword evidence="2" id="KW-1003">Cell membrane</keyword>
<evidence type="ECO:0000256" key="7">
    <source>
        <dbReference type="SAM" id="Phobius"/>
    </source>
</evidence>
<dbReference type="GO" id="GO:0022857">
    <property type="term" value="F:transmembrane transporter activity"/>
    <property type="evidence" value="ECO:0007669"/>
    <property type="project" value="TreeGrafter"/>
</dbReference>
<dbReference type="InterPro" id="IPR050250">
    <property type="entry name" value="Macrolide_Exporter_MacB"/>
</dbReference>
<feature type="transmembrane region" description="Helical" evidence="7">
    <location>
        <begin position="333"/>
        <end position="359"/>
    </location>
</feature>
<dbReference type="Pfam" id="PF02687">
    <property type="entry name" value="FtsX"/>
    <property type="match status" value="1"/>
</dbReference>
<feature type="transmembrane region" description="Helical" evidence="7">
    <location>
        <begin position="20"/>
        <end position="42"/>
    </location>
</feature>
<gene>
    <name evidence="10" type="ORF">SRT_12820</name>
</gene>
<evidence type="ECO:0000256" key="4">
    <source>
        <dbReference type="ARBA" id="ARBA00022989"/>
    </source>
</evidence>